<dbReference type="Proteomes" id="UP000724874">
    <property type="component" value="Unassembled WGS sequence"/>
</dbReference>
<sequence length="231" mass="25633">MSYDEHPRVEESQSSPVSLYGKDQQLHLPCHNVPGLWFVKLGLDELGTLDCKFDIDHNTAKKWNLLPLNSPGSHHTDIVPLKTSQKQLSLQICSFSRQLVDEIIQTHNSETAPEDIAKSIFALPQSWPAAGHLIITINPGAHNTRTWLPHEFGPNHPPIQIEDFVFEGNNIVQFIQLSGMPETIFALFAAERVKDSLDTTPLLPLQPANVETIAISIRVNAGSVSVLQLNS</sequence>
<comment type="caution">
    <text evidence="1">The sequence shown here is derived from an EMBL/GenBank/DDBJ whole genome shotgun (WGS) entry which is preliminary data.</text>
</comment>
<reference evidence="1" key="1">
    <citation type="submission" date="2020-11" db="EMBL/GenBank/DDBJ databases">
        <authorList>
            <consortium name="DOE Joint Genome Institute"/>
            <person name="Ahrendt S."/>
            <person name="Riley R."/>
            <person name="Andreopoulos W."/>
            <person name="LaButti K."/>
            <person name="Pangilinan J."/>
            <person name="Ruiz-duenas F.J."/>
            <person name="Barrasa J.M."/>
            <person name="Sanchez-Garcia M."/>
            <person name="Camarero S."/>
            <person name="Miyauchi S."/>
            <person name="Serrano A."/>
            <person name="Linde D."/>
            <person name="Babiker R."/>
            <person name="Drula E."/>
            <person name="Ayuso-Fernandez I."/>
            <person name="Pacheco R."/>
            <person name="Padilla G."/>
            <person name="Ferreira P."/>
            <person name="Barriuso J."/>
            <person name="Kellner H."/>
            <person name="Castanera R."/>
            <person name="Alfaro M."/>
            <person name="Ramirez L."/>
            <person name="Pisabarro A.G."/>
            <person name="Kuo A."/>
            <person name="Tritt A."/>
            <person name="Lipzen A."/>
            <person name="He G."/>
            <person name="Yan M."/>
            <person name="Ng V."/>
            <person name="Cullen D."/>
            <person name="Martin F."/>
            <person name="Rosso M.-N."/>
            <person name="Henrissat B."/>
            <person name="Hibbett D."/>
            <person name="Martinez A.T."/>
            <person name="Grigoriev I.V."/>
        </authorList>
    </citation>
    <scope>NUCLEOTIDE SEQUENCE</scope>
    <source>
        <strain evidence="1">AH 44721</strain>
    </source>
</reference>
<keyword evidence="2" id="KW-1185">Reference proteome</keyword>
<evidence type="ECO:0000313" key="1">
    <source>
        <dbReference type="EMBL" id="KAF8910606.1"/>
    </source>
</evidence>
<evidence type="ECO:0000313" key="2">
    <source>
        <dbReference type="Proteomes" id="UP000724874"/>
    </source>
</evidence>
<organism evidence="1 2">
    <name type="scientific">Gymnopilus junonius</name>
    <name type="common">Spectacular rustgill mushroom</name>
    <name type="synonym">Gymnopilus spectabilis subsp. junonius</name>
    <dbReference type="NCBI Taxonomy" id="109634"/>
    <lineage>
        <taxon>Eukaryota</taxon>
        <taxon>Fungi</taxon>
        <taxon>Dikarya</taxon>
        <taxon>Basidiomycota</taxon>
        <taxon>Agaricomycotina</taxon>
        <taxon>Agaricomycetes</taxon>
        <taxon>Agaricomycetidae</taxon>
        <taxon>Agaricales</taxon>
        <taxon>Agaricineae</taxon>
        <taxon>Hymenogastraceae</taxon>
        <taxon>Gymnopilus</taxon>
    </lineage>
</organism>
<name>A0A9P5TT66_GYMJU</name>
<gene>
    <name evidence="1" type="ORF">CPB84DRAFT_1672506</name>
</gene>
<dbReference type="EMBL" id="JADNYJ010000006">
    <property type="protein sequence ID" value="KAF8910606.1"/>
    <property type="molecule type" value="Genomic_DNA"/>
</dbReference>
<dbReference type="AlphaFoldDB" id="A0A9P5TT66"/>
<proteinExistence type="predicted"/>
<dbReference type="OrthoDB" id="432299at2759"/>
<protein>
    <submittedName>
        <fullName evidence="1">Uncharacterized protein</fullName>
    </submittedName>
</protein>
<accession>A0A9P5TT66</accession>